<reference evidence="2" key="2">
    <citation type="journal article" date="2022" name="Res Sq">
        <title>Comparative Genomics Reveals Insights into the Divergent Evolution of Astigmatic Mites and Household Pest Adaptations.</title>
        <authorList>
            <person name="Xiong Q."/>
            <person name="Wan A.T.-Y."/>
            <person name="Liu X.-Y."/>
            <person name="Fung C.S.-H."/>
            <person name="Xiao X."/>
            <person name="Malainual N."/>
            <person name="Hou J."/>
            <person name="Wang L."/>
            <person name="Wang M."/>
            <person name="Yang K."/>
            <person name="Cui Y."/>
            <person name="Leung E."/>
            <person name="Nong W."/>
            <person name="Shin S.-K."/>
            <person name="Au S."/>
            <person name="Jeong K.Y."/>
            <person name="Chew F.T."/>
            <person name="Hui J."/>
            <person name="Leung T.F."/>
            <person name="Tungtrongchitr A."/>
            <person name="Zhong N."/>
            <person name="Liu Z."/>
            <person name="Tsui S."/>
        </authorList>
    </citation>
    <scope>NUCLEOTIDE SEQUENCE</scope>
    <source>
        <strain evidence="2">Derf</strain>
        <tissue evidence="2">Whole organism</tissue>
    </source>
</reference>
<evidence type="ECO:0000313" key="3">
    <source>
        <dbReference type="Proteomes" id="UP000790347"/>
    </source>
</evidence>
<comment type="caution">
    <text evidence="2">The sequence shown here is derived from an EMBL/GenBank/DDBJ whole genome shotgun (WGS) entry which is preliminary data.</text>
</comment>
<proteinExistence type="predicted"/>
<dbReference type="InterPro" id="IPR006121">
    <property type="entry name" value="HMA_dom"/>
</dbReference>
<accession>A0A922L886</accession>
<organism evidence="2 3">
    <name type="scientific">Dermatophagoides farinae</name>
    <name type="common">American house dust mite</name>
    <dbReference type="NCBI Taxonomy" id="6954"/>
    <lineage>
        <taxon>Eukaryota</taxon>
        <taxon>Metazoa</taxon>
        <taxon>Ecdysozoa</taxon>
        <taxon>Arthropoda</taxon>
        <taxon>Chelicerata</taxon>
        <taxon>Arachnida</taxon>
        <taxon>Acari</taxon>
        <taxon>Acariformes</taxon>
        <taxon>Sarcoptiformes</taxon>
        <taxon>Astigmata</taxon>
        <taxon>Psoroptidia</taxon>
        <taxon>Analgoidea</taxon>
        <taxon>Pyroglyphidae</taxon>
        <taxon>Dermatophagoidinae</taxon>
        <taxon>Dermatophagoides</taxon>
    </lineage>
</organism>
<reference evidence="2" key="1">
    <citation type="submission" date="2013-05" db="EMBL/GenBank/DDBJ databases">
        <authorList>
            <person name="Yim A.K.Y."/>
            <person name="Chan T.F."/>
            <person name="Ji K.M."/>
            <person name="Liu X.Y."/>
            <person name="Zhou J.W."/>
            <person name="Li R.Q."/>
            <person name="Yang K.Y."/>
            <person name="Li J."/>
            <person name="Li M."/>
            <person name="Law P.T.W."/>
            <person name="Wu Y.L."/>
            <person name="Cai Z.L."/>
            <person name="Qin H."/>
            <person name="Bao Y."/>
            <person name="Leung R.K.K."/>
            <person name="Ng P.K.S."/>
            <person name="Zou J."/>
            <person name="Zhong X.J."/>
            <person name="Ran P.X."/>
            <person name="Zhong N.S."/>
            <person name="Liu Z.G."/>
            <person name="Tsui S.K.W."/>
        </authorList>
    </citation>
    <scope>NUCLEOTIDE SEQUENCE</scope>
    <source>
        <strain evidence="2">Derf</strain>
        <tissue evidence="2">Whole organism</tissue>
    </source>
</reference>
<name>A0A922L886_DERFA</name>
<dbReference type="InterPro" id="IPR036163">
    <property type="entry name" value="HMA_dom_sf"/>
</dbReference>
<dbReference type="GO" id="GO:0046872">
    <property type="term" value="F:metal ion binding"/>
    <property type="evidence" value="ECO:0007669"/>
    <property type="project" value="InterPro"/>
</dbReference>
<dbReference type="EMBL" id="ASGP02000001">
    <property type="protein sequence ID" value="KAH9525878.1"/>
    <property type="molecule type" value="Genomic_DNA"/>
</dbReference>
<dbReference type="Proteomes" id="UP000790347">
    <property type="component" value="Unassembled WGS sequence"/>
</dbReference>
<dbReference type="SUPFAM" id="SSF55008">
    <property type="entry name" value="HMA, heavy metal-associated domain"/>
    <property type="match status" value="1"/>
</dbReference>
<gene>
    <name evidence="2" type="primary">ATX1</name>
    <name evidence="2" type="ORF">DERF_000011</name>
</gene>
<dbReference type="CDD" id="cd00371">
    <property type="entry name" value="HMA"/>
    <property type="match status" value="1"/>
</dbReference>
<feature type="domain" description="HMA" evidence="1">
    <location>
        <begin position="4"/>
        <end position="76"/>
    </location>
</feature>
<evidence type="ECO:0000259" key="1">
    <source>
        <dbReference type="PROSITE" id="PS50846"/>
    </source>
</evidence>
<dbReference type="AlphaFoldDB" id="A0A922L886"/>
<dbReference type="Gene3D" id="3.30.70.100">
    <property type="match status" value="1"/>
</dbReference>
<keyword evidence="3" id="KW-1185">Reference proteome</keyword>
<dbReference type="Pfam" id="PF00403">
    <property type="entry name" value="HMA"/>
    <property type="match status" value="1"/>
</dbReference>
<dbReference type="PROSITE" id="PS50846">
    <property type="entry name" value="HMA_2"/>
    <property type="match status" value="1"/>
</dbReference>
<protein>
    <submittedName>
        <fullName evidence="2">Cytosolic copper metallochaperone</fullName>
    </submittedName>
</protein>
<evidence type="ECO:0000313" key="2">
    <source>
        <dbReference type="EMBL" id="KAH9525878.1"/>
    </source>
</evidence>
<sequence>MSSTQTYKFKADITCQACVNAIQKSLKKTYGDELQSVDSNVENKDVTIVLVRQSNNEPYTYDQVYEALAKTGPFPELCVPQFGKSLGIYMSSDVT</sequence>